<feature type="transmembrane region" description="Helical" evidence="1">
    <location>
        <begin position="274"/>
        <end position="295"/>
    </location>
</feature>
<feature type="transmembrane region" description="Helical" evidence="1">
    <location>
        <begin position="159"/>
        <end position="181"/>
    </location>
</feature>
<accession>A0AA90VEL8</accession>
<evidence type="ECO:0000313" key="3">
    <source>
        <dbReference type="Proteomes" id="UP000405805"/>
    </source>
</evidence>
<dbReference type="Pfam" id="PF14897">
    <property type="entry name" value="EpsG"/>
    <property type="match status" value="1"/>
</dbReference>
<feature type="transmembrane region" description="Helical" evidence="1">
    <location>
        <begin position="302"/>
        <end position="318"/>
    </location>
</feature>
<keyword evidence="1" id="KW-1133">Transmembrane helix</keyword>
<name>A0AA90VEL8_9BACT</name>
<sequence>MGYILLSVLLITIILCYLEDYIKRYRFFLYILMGFIMVLIAGLREIGLDPDSENYEYSFQHYYQSSEMGMVEPSFTLISAILNVFTDNVHLLFLVYAFLGVTIKLYAFKKNLQCIFVPMMLYISFYFVLHEMTQIRAGVVSALFLLAVYHIAKKEKRKALLLIIVGSFFHYSSLALLPTLVFGNKNFNRKENIMIALLIPLSYLIYFGGISMLLNTDIPLIGNKLAIYQQAMEKGKMTVNINVFDPVHLVSVMLFYYTLYFRKTITAFNENYNVVIKIVAIGLFLHTSLAFLPVLALRISQLYCIVNIFLFSGIVYTFKQKWMGITILVLLSIFQMYLALPHYGLGDIVRL</sequence>
<feature type="transmembrane region" description="Helical" evidence="1">
    <location>
        <begin position="237"/>
        <end position="259"/>
    </location>
</feature>
<organism evidence="2 3">
    <name type="scientific">Segatella copri</name>
    <dbReference type="NCBI Taxonomy" id="165179"/>
    <lineage>
        <taxon>Bacteria</taxon>
        <taxon>Pseudomonadati</taxon>
        <taxon>Bacteroidota</taxon>
        <taxon>Bacteroidia</taxon>
        <taxon>Bacteroidales</taxon>
        <taxon>Prevotellaceae</taxon>
        <taxon>Segatella</taxon>
    </lineage>
</organism>
<feature type="transmembrane region" description="Helical" evidence="1">
    <location>
        <begin position="324"/>
        <end position="345"/>
    </location>
</feature>
<dbReference type="EMBL" id="VZBP01000050">
    <property type="protein sequence ID" value="MQO08850.1"/>
    <property type="molecule type" value="Genomic_DNA"/>
</dbReference>
<dbReference type="Proteomes" id="UP000405805">
    <property type="component" value="Unassembled WGS sequence"/>
</dbReference>
<feature type="transmembrane region" description="Helical" evidence="1">
    <location>
        <begin position="28"/>
        <end position="47"/>
    </location>
</feature>
<gene>
    <name evidence="2" type="ORF">F7D57_03740</name>
</gene>
<feature type="transmembrane region" description="Helical" evidence="1">
    <location>
        <begin position="193"/>
        <end position="216"/>
    </location>
</feature>
<reference evidence="3" key="1">
    <citation type="submission" date="2019-09" db="EMBL/GenBank/DDBJ databases">
        <title>Distinct polysaccharide growth profiles of human intestinal Prevotella copri isolates.</title>
        <authorList>
            <person name="Fehlner-Peach H."/>
            <person name="Magnabosco C."/>
            <person name="Raghavan V."/>
            <person name="Scher J.U."/>
            <person name="Tett A."/>
            <person name="Cox L.M."/>
            <person name="Gottsegen C."/>
            <person name="Watters A."/>
            <person name="Wiltshire- Gordon J.D."/>
            <person name="Segata N."/>
            <person name="Bonneau R."/>
            <person name="Littman D.R."/>
        </authorList>
    </citation>
    <scope>NUCLEOTIDE SEQUENCE [LARGE SCALE GENOMIC DNA]</scope>
    <source>
        <strain evidence="3">iA624</strain>
    </source>
</reference>
<keyword evidence="1" id="KW-0472">Membrane</keyword>
<proteinExistence type="predicted"/>
<keyword evidence="1" id="KW-0812">Transmembrane</keyword>
<comment type="caution">
    <text evidence="2">The sequence shown here is derived from an EMBL/GenBank/DDBJ whole genome shotgun (WGS) entry which is preliminary data.</text>
</comment>
<evidence type="ECO:0000256" key="1">
    <source>
        <dbReference type="SAM" id="Phobius"/>
    </source>
</evidence>
<dbReference type="RefSeq" id="WP_153096402.1">
    <property type="nucleotide sequence ID" value="NZ_VZBP01000050.1"/>
</dbReference>
<dbReference type="InterPro" id="IPR049458">
    <property type="entry name" value="EpsG-like"/>
</dbReference>
<protein>
    <submittedName>
        <fullName evidence="2">EpsG family protein</fullName>
    </submittedName>
</protein>
<feature type="transmembrane region" description="Helical" evidence="1">
    <location>
        <begin position="112"/>
        <end position="129"/>
    </location>
</feature>
<evidence type="ECO:0000313" key="2">
    <source>
        <dbReference type="EMBL" id="MQO08850.1"/>
    </source>
</evidence>
<feature type="transmembrane region" description="Helical" evidence="1">
    <location>
        <begin position="135"/>
        <end position="152"/>
    </location>
</feature>
<dbReference type="AlphaFoldDB" id="A0AA90VEL8"/>